<dbReference type="GO" id="GO:0022904">
    <property type="term" value="P:respiratory electron transport chain"/>
    <property type="evidence" value="ECO:0007669"/>
    <property type="project" value="InterPro"/>
</dbReference>
<reference evidence="3" key="1">
    <citation type="journal article" date="2020" name="mSystems">
        <title>Genome- and Community-Level Interaction Insights into Carbon Utilization and Element Cycling Functions of Hydrothermarchaeota in Hydrothermal Sediment.</title>
        <authorList>
            <person name="Zhou Z."/>
            <person name="Liu Y."/>
            <person name="Xu W."/>
            <person name="Pan J."/>
            <person name="Luo Z.H."/>
            <person name="Li M."/>
        </authorList>
    </citation>
    <scope>NUCLEOTIDE SEQUENCE [LARGE SCALE GENOMIC DNA]</scope>
    <source>
        <strain evidence="3">SpSt-605</strain>
    </source>
</reference>
<feature type="transmembrane region" description="Helical" evidence="1">
    <location>
        <begin position="164"/>
        <end position="182"/>
    </location>
</feature>
<keyword evidence="1" id="KW-0812">Transmembrane</keyword>
<evidence type="ECO:0000313" key="3">
    <source>
        <dbReference type="EMBL" id="HGV54728.1"/>
    </source>
</evidence>
<gene>
    <name evidence="3" type="ORF">ENT73_01390</name>
</gene>
<dbReference type="PANTHER" id="PTHR19271:SF16">
    <property type="entry name" value="CYTOCHROME B"/>
    <property type="match status" value="1"/>
</dbReference>
<dbReference type="InterPro" id="IPR027387">
    <property type="entry name" value="Cytb/b6-like_sf"/>
</dbReference>
<dbReference type="GO" id="GO:0016491">
    <property type="term" value="F:oxidoreductase activity"/>
    <property type="evidence" value="ECO:0007669"/>
    <property type="project" value="InterPro"/>
</dbReference>
<protein>
    <recommendedName>
        <fullName evidence="2">Cytochrome b/b6 N-terminal region profile domain-containing protein</fullName>
    </recommendedName>
</protein>
<feature type="transmembrane region" description="Helical" evidence="1">
    <location>
        <begin position="194"/>
        <end position="212"/>
    </location>
</feature>
<dbReference type="PROSITE" id="PS51002">
    <property type="entry name" value="CYTB_NTER"/>
    <property type="match status" value="1"/>
</dbReference>
<evidence type="ECO:0000259" key="2">
    <source>
        <dbReference type="PROSITE" id="PS51002"/>
    </source>
</evidence>
<organism evidence="3">
    <name type="scientific">Caldimicrobium thiodismutans</name>
    <dbReference type="NCBI Taxonomy" id="1653476"/>
    <lineage>
        <taxon>Bacteria</taxon>
        <taxon>Pseudomonadati</taxon>
        <taxon>Thermodesulfobacteriota</taxon>
        <taxon>Thermodesulfobacteria</taxon>
        <taxon>Thermodesulfobacteriales</taxon>
        <taxon>Thermodesulfobacteriaceae</taxon>
        <taxon>Caldimicrobium</taxon>
    </lineage>
</organism>
<proteinExistence type="predicted"/>
<dbReference type="EMBL" id="DSZU01000024">
    <property type="protein sequence ID" value="HGV54728.1"/>
    <property type="molecule type" value="Genomic_DNA"/>
</dbReference>
<dbReference type="InterPro" id="IPR005797">
    <property type="entry name" value="Cyt_b/b6_N"/>
</dbReference>
<dbReference type="Gene3D" id="1.20.810.10">
    <property type="entry name" value="Cytochrome Bc1 Complex, Chain C"/>
    <property type="match status" value="1"/>
</dbReference>
<keyword evidence="1" id="KW-1133">Transmembrane helix</keyword>
<dbReference type="InterPro" id="IPR016174">
    <property type="entry name" value="Di-haem_cyt_TM"/>
</dbReference>
<name>A0A832LV79_9BACT</name>
<dbReference type="PANTHER" id="PTHR19271">
    <property type="entry name" value="CYTOCHROME B"/>
    <property type="match status" value="1"/>
</dbReference>
<dbReference type="AlphaFoldDB" id="A0A832LV79"/>
<dbReference type="GO" id="GO:0016020">
    <property type="term" value="C:membrane"/>
    <property type="evidence" value="ECO:0007669"/>
    <property type="project" value="InterPro"/>
</dbReference>
<dbReference type="Pfam" id="PF13631">
    <property type="entry name" value="Cytochrom_B_N_2"/>
    <property type="match status" value="1"/>
</dbReference>
<feature type="transmembrane region" description="Helical" evidence="1">
    <location>
        <begin position="20"/>
        <end position="46"/>
    </location>
</feature>
<feature type="domain" description="Cytochrome b/b6 N-terminal region profile" evidence="2">
    <location>
        <begin position="1"/>
        <end position="222"/>
    </location>
</feature>
<feature type="transmembrane region" description="Helical" evidence="1">
    <location>
        <begin position="264"/>
        <end position="285"/>
    </location>
</feature>
<dbReference type="GO" id="GO:0009055">
    <property type="term" value="F:electron transfer activity"/>
    <property type="evidence" value="ECO:0007669"/>
    <property type="project" value="InterPro"/>
</dbReference>
<dbReference type="SUPFAM" id="SSF81342">
    <property type="entry name" value="Transmembrane di-heme cytochromes"/>
    <property type="match status" value="1"/>
</dbReference>
<keyword evidence="1" id="KW-0472">Membrane</keyword>
<feature type="transmembrane region" description="Helical" evidence="1">
    <location>
        <begin position="232"/>
        <end position="252"/>
    </location>
</feature>
<comment type="caution">
    <text evidence="3">The sequence shown here is derived from an EMBL/GenBank/DDBJ whole genome shotgun (WGS) entry which is preliminary data.</text>
</comment>
<feature type="transmembrane region" description="Helical" evidence="1">
    <location>
        <begin position="69"/>
        <end position="90"/>
    </location>
</feature>
<evidence type="ECO:0000256" key="1">
    <source>
        <dbReference type="SAM" id="Phobius"/>
    </source>
</evidence>
<feature type="transmembrane region" description="Helical" evidence="1">
    <location>
        <begin position="102"/>
        <end position="122"/>
    </location>
</feature>
<accession>A0A832LV79</accession>
<sequence length="288" mass="33322">MQLSKKVGFRLRFKKGTINLTIALLSSSALIVCLFSGVLLSFHYFYHHPLISVLQIETFVPFGSYLRKLHYFSAQVALIFLALHLIDALLKRLYLLKRPFPWFFLIFSLPLLLFLTFTGYLLRGDEVGELAGSIAENLLQSTPVVGSFLNNLFFATTQTGLIKVYHWHLIGSFFLAGGLLIWHIKARALFRWENLFYFLWLLLPVLIVNFPLNPFQGLKARGPWFFVGAQQMLKIFDPFLVFFFLLIPLPLLQGYVYFPKRACLLSTILSIYVMIYVLFSFSFFISPF</sequence>